<sequence length="157" mass="17140">LERLRQEWGALPIAAEDLGVITEDVTALRKAFALPGMRVLQFAFDGSPDNPHLPQHYAADCIAYTGTHDNDTTLGWYESLDGGTRRYVDQTLGLQPKSVPESIVRVVLASAAPLAVIPLQDLLGLGSEARLNTPGTHSWRNWRWRLRAGALTAGRAA</sequence>
<keyword evidence="6" id="KW-0119">Carbohydrate metabolism</keyword>
<evidence type="ECO:0000256" key="8">
    <source>
        <dbReference type="ARBA" id="ARBA00031501"/>
    </source>
</evidence>
<dbReference type="Pfam" id="PF02446">
    <property type="entry name" value="Glyco_hydro_77"/>
    <property type="match status" value="1"/>
</dbReference>
<keyword evidence="9" id="KW-0378">Hydrolase</keyword>
<keyword evidence="4 9" id="KW-0328">Glycosyltransferase</keyword>
<comment type="similarity">
    <text evidence="2">Belongs to the disproportionating enzyme family.</text>
</comment>
<dbReference type="InterPro" id="IPR003385">
    <property type="entry name" value="Glyco_hydro_77"/>
</dbReference>
<organism evidence="9">
    <name type="scientific">mine drainage metagenome</name>
    <dbReference type="NCBI Taxonomy" id="410659"/>
    <lineage>
        <taxon>unclassified sequences</taxon>
        <taxon>metagenomes</taxon>
        <taxon>ecological metagenomes</taxon>
    </lineage>
</organism>
<dbReference type="GO" id="GO:0005975">
    <property type="term" value="P:carbohydrate metabolic process"/>
    <property type="evidence" value="ECO:0007669"/>
    <property type="project" value="InterPro"/>
</dbReference>
<reference evidence="9" key="1">
    <citation type="submission" date="2013-08" db="EMBL/GenBank/DDBJ databases">
        <authorList>
            <person name="Mendez C."/>
            <person name="Richter M."/>
            <person name="Ferrer M."/>
            <person name="Sanchez J."/>
        </authorList>
    </citation>
    <scope>NUCLEOTIDE SEQUENCE</scope>
</reference>
<evidence type="ECO:0000256" key="6">
    <source>
        <dbReference type="ARBA" id="ARBA00023277"/>
    </source>
</evidence>
<accession>T1ADE5</accession>
<dbReference type="InterPro" id="IPR017853">
    <property type="entry name" value="GH"/>
</dbReference>
<dbReference type="PANTHER" id="PTHR32438">
    <property type="entry name" value="4-ALPHA-GLUCANOTRANSFERASE DPE1, CHLOROPLASTIC/AMYLOPLASTIC"/>
    <property type="match status" value="1"/>
</dbReference>
<dbReference type="EMBL" id="AUZX01012252">
    <property type="protein sequence ID" value="EQD39935.1"/>
    <property type="molecule type" value="Genomic_DNA"/>
</dbReference>
<evidence type="ECO:0000256" key="4">
    <source>
        <dbReference type="ARBA" id="ARBA00022676"/>
    </source>
</evidence>
<reference evidence="9" key="2">
    <citation type="journal article" date="2014" name="ISME J.">
        <title>Microbial stratification in low pH oxic and suboxic macroscopic growths along an acid mine drainage.</title>
        <authorList>
            <person name="Mendez-Garcia C."/>
            <person name="Mesa V."/>
            <person name="Sprenger R.R."/>
            <person name="Richter M."/>
            <person name="Diez M.S."/>
            <person name="Solano J."/>
            <person name="Bargiela R."/>
            <person name="Golyshina O.V."/>
            <person name="Manteca A."/>
            <person name="Ramos J.L."/>
            <person name="Gallego J.R."/>
            <person name="Llorente I."/>
            <person name="Martins Dos Santos V.A."/>
            <person name="Jensen O.N."/>
            <person name="Pelaez A.I."/>
            <person name="Sanchez J."/>
            <person name="Ferrer M."/>
        </authorList>
    </citation>
    <scope>NUCLEOTIDE SEQUENCE</scope>
</reference>
<evidence type="ECO:0000256" key="1">
    <source>
        <dbReference type="ARBA" id="ARBA00000439"/>
    </source>
</evidence>
<dbReference type="EC" id="2.4.1.25" evidence="3"/>
<dbReference type="AlphaFoldDB" id="T1ADE5"/>
<protein>
    <recommendedName>
        <fullName evidence="3">4-alpha-glucanotransferase</fullName>
        <ecNumber evidence="3">2.4.1.25</ecNumber>
    </recommendedName>
    <alternativeName>
        <fullName evidence="7">Amylomaltase</fullName>
    </alternativeName>
    <alternativeName>
        <fullName evidence="8">Disproportionating enzyme</fullName>
    </alternativeName>
</protein>
<keyword evidence="5 9" id="KW-0808">Transferase</keyword>
<gene>
    <name evidence="9" type="ORF">B1A_16672</name>
</gene>
<evidence type="ECO:0000256" key="7">
    <source>
        <dbReference type="ARBA" id="ARBA00031423"/>
    </source>
</evidence>
<evidence type="ECO:0000256" key="2">
    <source>
        <dbReference type="ARBA" id="ARBA00005684"/>
    </source>
</evidence>
<evidence type="ECO:0000256" key="5">
    <source>
        <dbReference type="ARBA" id="ARBA00022679"/>
    </source>
</evidence>
<name>T1ADE5_9ZZZZ</name>
<dbReference type="SUPFAM" id="SSF51445">
    <property type="entry name" value="(Trans)glycosidases"/>
    <property type="match status" value="1"/>
</dbReference>
<evidence type="ECO:0000313" key="9">
    <source>
        <dbReference type="EMBL" id="EQD39935.1"/>
    </source>
</evidence>
<dbReference type="Gene3D" id="3.20.20.80">
    <property type="entry name" value="Glycosidases"/>
    <property type="match status" value="1"/>
</dbReference>
<dbReference type="PANTHER" id="PTHR32438:SF5">
    <property type="entry name" value="4-ALPHA-GLUCANOTRANSFERASE DPE1, CHLOROPLASTIC_AMYLOPLASTIC"/>
    <property type="match status" value="1"/>
</dbReference>
<feature type="non-terminal residue" evidence="9">
    <location>
        <position position="157"/>
    </location>
</feature>
<comment type="catalytic activity">
    <reaction evidence="1">
        <text>Transfers a segment of a (1-&gt;4)-alpha-D-glucan to a new position in an acceptor, which may be glucose or a (1-&gt;4)-alpha-D-glucan.</text>
        <dbReference type="EC" id="2.4.1.25"/>
    </reaction>
</comment>
<feature type="non-terminal residue" evidence="9">
    <location>
        <position position="1"/>
    </location>
</feature>
<evidence type="ECO:0000256" key="3">
    <source>
        <dbReference type="ARBA" id="ARBA00012560"/>
    </source>
</evidence>
<comment type="caution">
    <text evidence="9">The sequence shown here is derived from an EMBL/GenBank/DDBJ whole genome shotgun (WGS) entry which is preliminary data.</text>
</comment>
<dbReference type="GO" id="GO:0004134">
    <property type="term" value="F:4-alpha-glucanotransferase activity"/>
    <property type="evidence" value="ECO:0007669"/>
    <property type="project" value="UniProtKB-EC"/>
</dbReference>
<dbReference type="GO" id="GO:0016787">
    <property type="term" value="F:hydrolase activity"/>
    <property type="evidence" value="ECO:0007669"/>
    <property type="project" value="UniProtKB-KW"/>
</dbReference>
<proteinExistence type="inferred from homology"/>